<feature type="domain" description="IPT/TIG" evidence="1">
    <location>
        <begin position="2"/>
        <end position="61"/>
    </location>
</feature>
<name>A0ABP0NVS8_9DINO</name>
<dbReference type="SUPFAM" id="SSF81296">
    <property type="entry name" value="E set domains"/>
    <property type="match status" value="1"/>
</dbReference>
<dbReference type="InterPro" id="IPR014756">
    <property type="entry name" value="Ig_E-set"/>
</dbReference>
<evidence type="ECO:0000313" key="3">
    <source>
        <dbReference type="Proteomes" id="UP001642464"/>
    </source>
</evidence>
<dbReference type="InterPro" id="IPR002909">
    <property type="entry name" value="IPT_dom"/>
</dbReference>
<dbReference type="CDD" id="cd00603">
    <property type="entry name" value="IPT_PCSR"/>
    <property type="match status" value="1"/>
</dbReference>
<comment type="caution">
    <text evidence="2">The sequence shown here is derived from an EMBL/GenBank/DDBJ whole genome shotgun (WGS) entry which is preliminary data.</text>
</comment>
<evidence type="ECO:0000259" key="1">
    <source>
        <dbReference type="Pfam" id="PF01833"/>
    </source>
</evidence>
<dbReference type="InterPro" id="IPR013783">
    <property type="entry name" value="Ig-like_fold"/>
</dbReference>
<gene>
    <name evidence="2" type="ORF">SCF082_LOCUS34214</name>
</gene>
<keyword evidence="3" id="KW-1185">Reference proteome</keyword>
<dbReference type="Gene3D" id="2.60.40.10">
    <property type="entry name" value="Immunoglobulins"/>
    <property type="match status" value="1"/>
</dbReference>
<dbReference type="EMBL" id="CAXAMM010031169">
    <property type="protein sequence ID" value="CAK9067649.1"/>
    <property type="molecule type" value="Genomic_DNA"/>
</dbReference>
<proteinExistence type="predicted"/>
<sequence>MQGSTAGGTEIHVAGAGFAYVTQVLVGGKPCHILEQMTKDGELTAFTPALDSGWHEVEVVFTSGHRAQLRDGKFRTNHRFTPVVSSISRAAAIISNVTWHGDLKKMLELNMRDIFEDTGEKRNATEIMHAYLGTGEEILADKAGRDEYRCDILETKTVNDGVCEVSAGTPAGYYNFTYVLENGVSMNGYGKSAWEVGTERGDTLGTVCQTVQLDPCSACVISRVKMRTVTGATCGIQPWWPSFSQVHHSLLQNASFSIFLTLFRTPEAAKLGSFTRCRDCPLSRWRGGNMPLRRGEKTNRRPMETLASAADHLVE</sequence>
<dbReference type="Pfam" id="PF01833">
    <property type="entry name" value="TIG"/>
    <property type="match status" value="1"/>
</dbReference>
<organism evidence="2 3">
    <name type="scientific">Durusdinium trenchii</name>
    <dbReference type="NCBI Taxonomy" id="1381693"/>
    <lineage>
        <taxon>Eukaryota</taxon>
        <taxon>Sar</taxon>
        <taxon>Alveolata</taxon>
        <taxon>Dinophyceae</taxon>
        <taxon>Suessiales</taxon>
        <taxon>Symbiodiniaceae</taxon>
        <taxon>Durusdinium</taxon>
    </lineage>
</organism>
<accession>A0ABP0NVS8</accession>
<dbReference type="Proteomes" id="UP001642464">
    <property type="component" value="Unassembled WGS sequence"/>
</dbReference>
<protein>
    <submittedName>
        <fullName evidence="2">Chaperone protein DnaJ</fullName>
    </submittedName>
</protein>
<reference evidence="2 3" key="1">
    <citation type="submission" date="2024-02" db="EMBL/GenBank/DDBJ databases">
        <authorList>
            <person name="Chen Y."/>
            <person name="Shah S."/>
            <person name="Dougan E. K."/>
            <person name="Thang M."/>
            <person name="Chan C."/>
        </authorList>
    </citation>
    <scope>NUCLEOTIDE SEQUENCE [LARGE SCALE GENOMIC DNA]</scope>
</reference>
<evidence type="ECO:0000313" key="2">
    <source>
        <dbReference type="EMBL" id="CAK9067649.1"/>
    </source>
</evidence>